<dbReference type="PANTHER" id="PTHR11860:SF87">
    <property type="entry name" value="CMRF35-LIKE MOLECULE 8"/>
    <property type="match status" value="1"/>
</dbReference>
<comment type="subcellular location">
    <subcellularLocation>
        <location evidence="1">Membrane</location>
    </subcellularLocation>
</comment>
<proteinExistence type="predicted"/>
<feature type="domain" description="Ig-like" evidence="4">
    <location>
        <begin position="17"/>
        <end position="126"/>
    </location>
</feature>
<dbReference type="STRING" id="1676925.ENSPKIP00000032871"/>
<dbReference type="CDD" id="cd05716">
    <property type="entry name" value="IgV_pIgR_like"/>
    <property type="match status" value="1"/>
</dbReference>
<dbReference type="SUPFAM" id="SSF48726">
    <property type="entry name" value="Immunoglobulin"/>
    <property type="match status" value="1"/>
</dbReference>
<evidence type="ECO:0000256" key="3">
    <source>
        <dbReference type="ARBA" id="ARBA00023136"/>
    </source>
</evidence>
<dbReference type="InterPro" id="IPR050671">
    <property type="entry name" value="CD300_family_receptors"/>
</dbReference>
<dbReference type="SMART" id="SM00409">
    <property type="entry name" value="IG"/>
    <property type="match status" value="1"/>
</dbReference>
<dbReference type="PANTHER" id="PTHR11860">
    <property type="entry name" value="POLYMERIC-IMMUNOGLOBULIN RECEPTOR"/>
    <property type="match status" value="1"/>
</dbReference>
<organism evidence="5 6">
    <name type="scientific">Paramormyrops kingsleyae</name>
    <dbReference type="NCBI Taxonomy" id="1676925"/>
    <lineage>
        <taxon>Eukaryota</taxon>
        <taxon>Metazoa</taxon>
        <taxon>Chordata</taxon>
        <taxon>Craniata</taxon>
        <taxon>Vertebrata</taxon>
        <taxon>Euteleostomi</taxon>
        <taxon>Actinopterygii</taxon>
        <taxon>Neopterygii</taxon>
        <taxon>Teleostei</taxon>
        <taxon>Osteoglossocephala</taxon>
        <taxon>Osteoglossomorpha</taxon>
        <taxon>Osteoglossiformes</taxon>
        <taxon>Mormyridae</taxon>
        <taxon>Paramormyrops</taxon>
    </lineage>
</organism>
<dbReference type="InterPro" id="IPR036179">
    <property type="entry name" value="Ig-like_dom_sf"/>
</dbReference>
<dbReference type="GO" id="GO:0004888">
    <property type="term" value="F:transmembrane signaling receptor activity"/>
    <property type="evidence" value="ECO:0007669"/>
    <property type="project" value="TreeGrafter"/>
</dbReference>
<dbReference type="InterPro" id="IPR013783">
    <property type="entry name" value="Ig-like_fold"/>
</dbReference>
<dbReference type="GO" id="GO:0005886">
    <property type="term" value="C:plasma membrane"/>
    <property type="evidence" value="ECO:0007669"/>
    <property type="project" value="TreeGrafter"/>
</dbReference>
<dbReference type="Pfam" id="PF07686">
    <property type="entry name" value="V-set"/>
    <property type="match status" value="1"/>
</dbReference>
<evidence type="ECO:0000259" key="4">
    <source>
        <dbReference type="PROSITE" id="PS50835"/>
    </source>
</evidence>
<dbReference type="Ensembl" id="ENSPKIT00000013749.1">
    <property type="protein sequence ID" value="ENSPKIP00000032871.1"/>
    <property type="gene ID" value="ENSPKIG00000012802.1"/>
</dbReference>
<dbReference type="PROSITE" id="PS50835">
    <property type="entry name" value="IG_LIKE"/>
    <property type="match status" value="1"/>
</dbReference>
<evidence type="ECO:0000313" key="6">
    <source>
        <dbReference type="Proteomes" id="UP000261540"/>
    </source>
</evidence>
<reference evidence="5" key="1">
    <citation type="submission" date="2025-08" db="UniProtKB">
        <authorList>
            <consortium name="Ensembl"/>
        </authorList>
    </citation>
    <scope>IDENTIFICATION</scope>
</reference>
<keyword evidence="3" id="KW-0472">Membrane</keyword>
<sequence length="184" mass="19988">WRRRAGSFNFPGGATSPMCSKVKTFDKLSAQAGGSISIPCFYGEEHREGVKSWCKGKDTSSCSSETRSDSLPAMNRVFITDDPQNFLFIVTMRNLQHMDSGSYWCCVGDGCRRSEDSSGKLELLVSTGASPCHCGVSSGFSGFPPQSKNILRLIGVARFPTGMNGVSALCWIGAPSWLIHIQFL</sequence>
<reference evidence="5" key="2">
    <citation type="submission" date="2025-09" db="UniProtKB">
        <authorList>
            <consortium name="Ensembl"/>
        </authorList>
    </citation>
    <scope>IDENTIFICATION</scope>
</reference>
<dbReference type="AlphaFoldDB" id="A0A3B3SRZ8"/>
<dbReference type="Proteomes" id="UP000261540">
    <property type="component" value="Unplaced"/>
</dbReference>
<evidence type="ECO:0000313" key="5">
    <source>
        <dbReference type="Ensembl" id="ENSPKIP00000032871.1"/>
    </source>
</evidence>
<evidence type="ECO:0000256" key="1">
    <source>
        <dbReference type="ARBA" id="ARBA00004370"/>
    </source>
</evidence>
<evidence type="ECO:0000256" key="2">
    <source>
        <dbReference type="ARBA" id="ARBA00022692"/>
    </source>
</evidence>
<dbReference type="Gene3D" id="2.60.40.10">
    <property type="entry name" value="Immunoglobulins"/>
    <property type="match status" value="1"/>
</dbReference>
<keyword evidence="6" id="KW-1185">Reference proteome</keyword>
<protein>
    <recommendedName>
        <fullName evidence="4">Ig-like domain-containing protein</fullName>
    </recommendedName>
</protein>
<dbReference type="InterPro" id="IPR003599">
    <property type="entry name" value="Ig_sub"/>
</dbReference>
<name>A0A3B3SRZ8_9TELE</name>
<accession>A0A3B3SRZ8</accession>
<dbReference type="InterPro" id="IPR007110">
    <property type="entry name" value="Ig-like_dom"/>
</dbReference>
<keyword evidence="2" id="KW-0812">Transmembrane</keyword>
<dbReference type="InterPro" id="IPR013106">
    <property type="entry name" value="Ig_V-set"/>
</dbReference>
<dbReference type="GeneTree" id="ENSGT00980000199013"/>